<dbReference type="EMBL" id="LUEZ02000106">
    <property type="protein sequence ID" value="RDB18252.1"/>
    <property type="molecule type" value="Genomic_DNA"/>
</dbReference>
<dbReference type="AlphaFoldDB" id="A0A369JA86"/>
<protein>
    <submittedName>
        <fullName evidence="2">Uncharacterized protein</fullName>
    </submittedName>
</protein>
<organism evidence="2 3">
    <name type="scientific">Hypsizygus marmoreus</name>
    <name type="common">White beech mushroom</name>
    <name type="synonym">Agaricus marmoreus</name>
    <dbReference type="NCBI Taxonomy" id="39966"/>
    <lineage>
        <taxon>Eukaryota</taxon>
        <taxon>Fungi</taxon>
        <taxon>Dikarya</taxon>
        <taxon>Basidiomycota</taxon>
        <taxon>Agaricomycotina</taxon>
        <taxon>Agaricomycetes</taxon>
        <taxon>Agaricomycetidae</taxon>
        <taxon>Agaricales</taxon>
        <taxon>Tricholomatineae</taxon>
        <taxon>Lyophyllaceae</taxon>
        <taxon>Hypsizygus</taxon>
    </lineage>
</organism>
<evidence type="ECO:0000313" key="3">
    <source>
        <dbReference type="Proteomes" id="UP000076154"/>
    </source>
</evidence>
<accession>A0A369JA86</accession>
<evidence type="ECO:0000256" key="1">
    <source>
        <dbReference type="SAM" id="MobiDB-lite"/>
    </source>
</evidence>
<keyword evidence="3" id="KW-1185">Reference proteome</keyword>
<feature type="region of interest" description="Disordered" evidence="1">
    <location>
        <begin position="114"/>
        <end position="138"/>
    </location>
</feature>
<dbReference type="Proteomes" id="UP000076154">
    <property type="component" value="Unassembled WGS sequence"/>
</dbReference>
<feature type="region of interest" description="Disordered" evidence="1">
    <location>
        <begin position="226"/>
        <end position="249"/>
    </location>
</feature>
<evidence type="ECO:0000313" key="2">
    <source>
        <dbReference type="EMBL" id="RDB18252.1"/>
    </source>
</evidence>
<name>A0A369JA86_HYPMA</name>
<comment type="caution">
    <text evidence="2">The sequence shown here is derived from an EMBL/GenBank/DDBJ whole genome shotgun (WGS) entry which is preliminary data.</text>
</comment>
<dbReference type="OrthoDB" id="3254880at2759"/>
<feature type="compositionally biased region" description="Basic and acidic residues" evidence="1">
    <location>
        <begin position="114"/>
        <end position="132"/>
    </location>
</feature>
<sequence>MRKLYRSFVFSYMHDIAKLEAKSPGSIAKGKRFSTVYKRRSELTAGRLKVLMAQGFNKRVIALADETEVHSDDELAEGVTTDSGEAVYHIKEKEGRSTKVMNFFRMADVRRRRMDQSKRKQYKLPERRREDPVMPQPSALTALPKQVPIDWFDPSYWNNTLTVREHADYIEDGVDVALPLEEFCKTWEDCAKWKNLPKKEFMQTYGNAVLDLYDMPTEQELEQLARWEDGEGEKSSSNSEGGDDNDDGE</sequence>
<reference evidence="2" key="1">
    <citation type="submission" date="2018-04" db="EMBL/GenBank/DDBJ databases">
        <title>Whole genome sequencing of Hypsizygus marmoreus.</title>
        <authorList>
            <person name="Choi I.-G."/>
            <person name="Min B."/>
            <person name="Kim J.-G."/>
            <person name="Kim S."/>
            <person name="Oh Y.-L."/>
            <person name="Kong W.-S."/>
            <person name="Park H."/>
            <person name="Jeong J."/>
            <person name="Song E.-S."/>
        </authorList>
    </citation>
    <scope>NUCLEOTIDE SEQUENCE [LARGE SCALE GENOMIC DNA]</scope>
    <source>
        <strain evidence="2">51987-8</strain>
    </source>
</reference>
<dbReference type="InParanoid" id="A0A369JA86"/>
<proteinExistence type="predicted"/>
<gene>
    <name evidence="2" type="ORF">Hypma_000603</name>
</gene>